<dbReference type="Proteomes" id="UP000735302">
    <property type="component" value="Unassembled WGS sequence"/>
</dbReference>
<keyword evidence="1" id="KW-0812">Transmembrane</keyword>
<organism evidence="2 3">
    <name type="scientific">Plakobranchus ocellatus</name>
    <dbReference type="NCBI Taxonomy" id="259542"/>
    <lineage>
        <taxon>Eukaryota</taxon>
        <taxon>Metazoa</taxon>
        <taxon>Spiralia</taxon>
        <taxon>Lophotrochozoa</taxon>
        <taxon>Mollusca</taxon>
        <taxon>Gastropoda</taxon>
        <taxon>Heterobranchia</taxon>
        <taxon>Euthyneura</taxon>
        <taxon>Panpulmonata</taxon>
        <taxon>Sacoglossa</taxon>
        <taxon>Placobranchoidea</taxon>
        <taxon>Plakobranchidae</taxon>
        <taxon>Plakobranchus</taxon>
    </lineage>
</organism>
<dbReference type="AlphaFoldDB" id="A0AAV3YUW1"/>
<accession>A0AAV3YUW1</accession>
<dbReference type="EMBL" id="BLXT01001503">
    <property type="protein sequence ID" value="GFN86261.1"/>
    <property type="molecule type" value="Genomic_DNA"/>
</dbReference>
<sequence>MCGQSNYFKLLAHQTTMTAVNFTFAYYYDILRPGVSVFALYVFMKYNTVGRLFAAVSPISTGLPTLRCPGSSRAVVRRQSVGNYLPLVSGKCSCRAALEASFSGTAKEN</sequence>
<keyword evidence="1" id="KW-1133">Transmembrane helix</keyword>
<evidence type="ECO:0000313" key="3">
    <source>
        <dbReference type="Proteomes" id="UP000735302"/>
    </source>
</evidence>
<evidence type="ECO:0000256" key="1">
    <source>
        <dbReference type="SAM" id="Phobius"/>
    </source>
</evidence>
<reference evidence="2 3" key="1">
    <citation type="journal article" date="2021" name="Elife">
        <title>Chloroplast acquisition without the gene transfer in kleptoplastic sea slugs, Plakobranchus ocellatus.</title>
        <authorList>
            <person name="Maeda T."/>
            <person name="Takahashi S."/>
            <person name="Yoshida T."/>
            <person name="Shimamura S."/>
            <person name="Takaki Y."/>
            <person name="Nagai Y."/>
            <person name="Toyoda A."/>
            <person name="Suzuki Y."/>
            <person name="Arimoto A."/>
            <person name="Ishii H."/>
            <person name="Satoh N."/>
            <person name="Nishiyama T."/>
            <person name="Hasebe M."/>
            <person name="Maruyama T."/>
            <person name="Minagawa J."/>
            <person name="Obokata J."/>
            <person name="Shigenobu S."/>
        </authorList>
    </citation>
    <scope>NUCLEOTIDE SEQUENCE [LARGE SCALE GENOMIC DNA]</scope>
</reference>
<protein>
    <submittedName>
        <fullName evidence="2">Uncharacterized protein</fullName>
    </submittedName>
</protein>
<evidence type="ECO:0000313" key="2">
    <source>
        <dbReference type="EMBL" id="GFN86261.1"/>
    </source>
</evidence>
<proteinExistence type="predicted"/>
<keyword evidence="1" id="KW-0472">Membrane</keyword>
<comment type="caution">
    <text evidence="2">The sequence shown here is derived from an EMBL/GenBank/DDBJ whole genome shotgun (WGS) entry which is preliminary data.</text>
</comment>
<keyword evidence="3" id="KW-1185">Reference proteome</keyword>
<gene>
    <name evidence="2" type="ORF">PoB_001276700</name>
</gene>
<name>A0AAV3YUW1_9GAST</name>
<feature type="transmembrane region" description="Helical" evidence="1">
    <location>
        <begin position="25"/>
        <end position="43"/>
    </location>
</feature>